<accession>A0A7X5N2D3</accession>
<dbReference type="PANTHER" id="PTHR30012:SF0">
    <property type="entry name" value="TYPE II SECRETION SYSTEM PROTEIN F-RELATED"/>
    <property type="match status" value="1"/>
</dbReference>
<dbReference type="Proteomes" id="UP000471082">
    <property type="component" value="Unassembled WGS sequence"/>
</dbReference>
<keyword evidence="6 7" id="KW-0472">Membrane</keyword>
<dbReference type="GO" id="GO:0005886">
    <property type="term" value="C:plasma membrane"/>
    <property type="evidence" value="ECO:0007669"/>
    <property type="project" value="UniProtKB-SubCell"/>
</dbReference>
<dbReference type="InterPro" id="IPR042094">
    <property type="entry name" value="T2SS_GspF_sf"/>
</dbReference>
<evidence type="ECO:0000256" key="3">
    <source>
        <dbReference type="ARBA" id="ARBA00022475"/>
    </source>
</evidence>
<sequence>ARTVDNRALRLATDNMVTAIREGGSLAAAMKRAGVFPPTLLYMASSGENSGRLAPMLERAADYLEREFESFTTAAMSLLEPAIIVLLGGVVAVIVLSILLPILQFNTLALG</sequence>
<evidence type="ECO:0000256" key="7">
    <source>
        <dbReference type="SAM" id="Phobius"/>
    </source>
</evidence>
<evidence type="ECO:0000256" key="1">
    <source>
        <dbReference type="ARBA" id="ARBA00004651"/>
    </source>
</evidence>
<evidence type="ECO:0000259" key="8">
    <source>
        <dbReference type="Pfam" id="PF00482"/>
    </source>
</evidence>
<comment type="caution">
    <text evidence="9">The sequence shown here is derived from an EMBL/GenBank/DDBJ whole genome shotgun (WGS) entry which is preliminary data.</text>
</comment>
<feature type="non-terminal residue" evidence="9">
    <location>
        <position position="1"/>
    </location>
</feature>
<evidence type="ECO:0000256" key="4">
    <source>
        <dbReference type="ARBA" id="ARBA00022692"/>
    </source>
</evidence>
<evidence type="ECO:0000256" key="2">
    <source>
        <dbReference type="ARBA" id="ARBA00005745"/>
    </source>
</evidence>
<protein>
    <submittedName>
        <fullName evidence="9">Type II secretion system protein GspF</fullName>
    </submittedName>
</protein>
<proteinExistence type="inferred from homology"/>
<dbReference type="InterPro" id="IPR003004">
    <property type="entry name" value="GspF/PilC"/>
</dbReference>
<dbReference type="Gene3D" id="1.20.81.30">
    <property type="entry name" value="Type II secretion system (T2SS), domain F"/>
    <property type="match status" value="1"/>
</dbReference>
<evidence type="ECO:0000256" key="6">
    <source>
        <dbReference type="ARBA" id="ARBA00023136"/>
    </source>
</evidence>
<feature type="transmembrane region" description="Helical" evidence="7">
    <location>
        <begin position="82"/>
        <end position="103"/>
    </location>
</feature>
<name>A0A7X5N2D3_XANPE</name>
<dbReference type="AlphaFoldDB" id="A0A7X5N2D3"/>
<dbReference type="PANTHER" id="PTHR30012">
    <property type="entry name" value="GENERAL SECRETION PATHWAY PROTEIN"/>
    <property type="match status" value="1"/>
</dbReference>
<gene>
    <name evidence="9" type="ORF">G3W61_28550</name>
</gene>
<reference evidence="9 10" key="1">
    <citation type="submission" date="2019-11" db="EMBL/GenBank/DDBJ databases">
        <title>Genome-resolved metagenomics to study the prevalence of co-infection and intraspecific heterogeneity among plant pathogen metapopulations.</title>
        <authorList>
            <person name="Newberry E."/>
            <person name="Bhandari R."/>
            <person name="Kemble J."/>
            <person name="Sikora E."/>
            <person name="Potnis N."/>
        </authorList>
    </citation>
    <scope>NUCLEOTIDE SEQUENCE [LARGE SCALE GENOMIC DNA]</scope>
    <source>
        <strain evidence="9">Xp_Tom_Tuscaloosa_18b</strain>
    </source>
</reference>
<dbReference type="EMBL" id="JAAGYU010001326">
    <property type="protein sequence ID" value="NEL80187.1"/>
    <property type="molecule type" value="Genomic_DNA"/>
</dbReference>
<keyword evidence="3" id="KW-1003">Cell membrane</keyword>
<keyword evidence="4 7" id="KW-0812">Transmembrane</keyword>
<evidence type="ECO:0000256" key="5">
    <source>
        <dbReference type="ARBA" id="ARBA00022989"/>
    </source>
</evidence>
<keyword evidence="5 7" id="KW-1133">Transmembrane helix</keyword>
<comment type="subcellular location">
    <subcellularLocation>
        <location evidence="1">Cell membrane</location>
        <topology evidence="1">Multi-pass membrane protein</topology>
    </subcellularLocation>
</comment>
<dbReference type="Pfam" id="PF00482">
    <property type="entry name" value="T2SSF"/>
    <property type="match status" value="1"/>
</dbReference>
<feature type="domain" description="Type II secretion system protein GspF" evidence="8">
    <location>
        <begin position="2"/>
        <end position="101"/>
    </location>
</feature>
<dbReference type="InterPro" id="IPR018076">
    <property type="entry name" value="T2SS_GspF_dom"/>
</dbReference>
<organism evidence="9 10">
    <name type="scientific">Xanthomonas perforans</name>
    <dbReference type="NCBI Taxonomy" id="442694"/>
    <lineage>
        <taxon>Bacteria</taxon>
        <taxon>Pseudomonadati</taxon>
        <taxon>Pseudomonadota</taxon>
        <taxon>Gammaproteobacteria</taxon>
        <taxon>Lysobacterales</taxon>
        <taxon>Lysobacteraceae</taxon>
        <taxon>Xanthomonas</taxon>
    </lineage>
</organism>
<evidence type="ECO:0000313" key="10">
    <source>
        <dbReference type="Proteomes" id="UP000471082"/>
    </source>
</evidence>
<dbReference type="GO" id="GO:0015628">
    <property type="term" value="P:protein secretion by the type II secretion system"/>
    <property type="evidence" value="ECO:0007669"/>
    <property type="project" value="TreeGrafter"/>
</dbReference>
<comment type="similarity">
    <text evidence="2">Belongs to the GSP F family.</text>
</comment>
<evidence type="ECO:0000313" key="9">
    <source>
        <dbReference type="EMBL" id="NEL80187.1"/>
    </source>
</evidence>